<dbReference type="Pfam" id="PF06046">
    <property type="entry name" value="Sec6"/>
    <property type="match status" value="1"/>
</dbReference>
<dbReference type="OrthoDB" id="190098at2759"/>
<dbReference type="RefSeq" id="XP_026195859.1">
    <property type="nucleotide sequence ID" value="XM_026340074.1"/>
</dbReference>
<dbReference type="GO" id="GO:0000149">
    <property type="term" value="F:SNARE binding"/>
    <property type="evidence" value="ECO:0007669"/>
    <property type="project" value="TreeGrafter"/>
</dbReference>
<dbReference type="RefSeq" id="XP_026195860.1">
    <property type="nucleotide sequence ID" value="XM_026340075.1"/>
</dbReference>
<dbReference type="InParanoid" id="A0A3Q1J540"/>
<sequence>MSEMTDRSVEKPDEDRMSLKSNGRTPTKDDAKATLGLFNSLRRSVRRAVEKSPLSAVAKGSKVISRADSASSESSCSPVPLSPSLSVGSSVTSPQKNNGESCQKSDKEDEANVAPQKNTSPTHTKKESMLRSSDSFVDRATESIRKSIRLASKKVRDKTHTSTIPQSSFEENDEEEEKKEEEEEAAVCQEMEEAYTLPDIPHTPLSVMQINKLIETGLLEEAHLNLLALRHEFQQDSNQYSKEKDLSLLYSELRSKICTIVRDSGKELSGSVARIIQEEEKRAEQPGGLQGSWMEAWREAVAEGVQEKVKRVALEQKEQSSSWLAVHLALLGKAIVEDLQNVKGVLRAYYPPSFKVFSTYVNSYHRVVGQHLKTLEQQVTELKDLYVVLDWIINKYKSEKIMGSVSLQPDIKDESTDLQLEENFLKQLKEKYCCKVKEDLSSSLDRVIELENEDYWQKSQPPRKEDGFLDSHFHMDIWTKVESAVKNTQKIDPQLDQKVSSSCLEELKQFPVRFESEFKRHCGALEPQPLWVDYHITYINSFTALQEHMKSYCDACPEEVKGFSKEVEDLVGRLTQVLENQFKEDVKPYLRRMMTRKWLNNDSDFTELHSRTKLLSQHCAVMRPPCVQRFADRLYLHMAKEYFGQLMKNNYSCKNRKHEKAAAKIRQQWGELGEQFEDMKSTHEWLDPVGDDLSKIIGQKNKADIKQCLEPLVKNYPDFGKKHLIAVLNFRGLFRGREHQLILQRFTELKKNVNSESMDRSRVLFKDMQVNVNTDCLSSLPFSCFRVLLPESSN</sequence>
<dbReference type="InterPro" id="IPR042532">
    <property type="entry name" value="EXOC3/Sec6_C"/>
</dbReference>
<comment type="similarity">
    <text evidence="1">Belongs to the SEC6 family.</text>
</comment>
<evidence type="ECO:0008006" key="5">
    <source>
        <dbReference type="Google" id="ProtNLM"/>
    </source>
</evidence>
<reference evidence="3" key="3">
    <citation type="submission" date="2025-09" db="UniProtKB">
        <authorList>
            <consortium name="Ensembl"/>
        </authorList>
    </citation>
    <scope>IDENTIFICATION</scope>
</reference>
<dbReference type="GO" id="GO:0006887">
    <property type="term" value="P:exocytosis"/>
    <property type="evidence" value="ECO:0007669"/>
    <property type="project" value="InterPro"/>
</dbReference>
<dbReference type="Proteomes" id="UP000265040">
    <property type="component" value="Chromosome 22"/>
</dbReference>
<evidence type="ECO:0000256" key="1">
    <source>
        <dbReference type="ARBA" id="ARBA00009447"/>
    </source>
</evidence>
<feature type="compositionally biased region" description="Basic and acidic residues" evidence="2">
    <location>
        <begin position="1"/>
        <end position="18"/>
    </location>
</feature>
<reference evidence="3" key="1">
    <citation type="submission" date="2021-04" db="EMBL/GenBank/DDBJ databases">
        <authorList>
            <consortium name="Wellcome Sanger Institute Data Sharing"/>
        </authorList>
    </citation>
    <scope>NUCLEOTIDE SEQUENCE [LARGE SCALE GENOMIC DNA]</scope>
</reference>
<dbReference type="PANTHER" id="PTHR21292">
    <property type="entry name" value="EXOCYST COMPLEX COMPONENT SEC6-RELATED"/>
    <property type="match status" value="1"/>
</dbReference>
<dbReference type="Ensembl" id="ENSATET00000025806.3">
    <property type="protein sequence ID" value="ENSATEP00000025393.1"/>
    <property type="gene ID" value="ENSATEG00000017628.3"/>
</dbReference>
<organism evidence="3 4">
    <name type="scientific">Anabas testudineus</name>
    <name type="common">Climbing perch</name>
    <name type="synonym">Anthias testudineus</name>
    <dbReference type="NCBI Taxonomy" id="64144"/>
    <lineage>
        <taxon>Eukaryota</taxon>
        <taxon>Metazoa</taxon>
        <taxon>Chordata</taxon>
        <taxon>Craniata</taxon>
        <taxon>Vertebrata</taxon>
        <taxon>Euteleostomi</taxon>
        <taxon>Actinopterygii</taxon>
        <taxon>Neopterygii</taxon>
        <taxon>Teleostei</taxon>
        <taxon>Neoteleostei</taxon>
        <taxon>Acanthomorphata</taxon>
        <taxon>Anabantaria</taxon>
        <taxon>Anabantiformes</taxon>
        <taxon>Anabantoidei</taxon>
        <taxon>Anabantidae</taxon>
        <taxon>Anabas</taxon>
    </lineage>
</organism>
<dbReference type="InterPro" id="IPR010326">
    <property type="entry name" value="EXOC3/Sec6"/>
</dbReference>
<dbReference type="OMA" id="MDVHMLV"/>
<proteinExistence type="inferred from homology"/>
<dbReference type="GeneID" id="113148383"/>
<evidence type="ECO:0000313" key="4">
    <source>
        <dbReference type="Proteomes" id="UP000265040"/>
    </source>
</evidence>
<gene>
    <name evidence="3" type="primary">EXOC3L4</name>
</gene>
<feature type="region of interest" description="Disordered" evidence="2">
    <location>
        <begin position="152"/>
        <end position="182"/>
    </location>
</feature>
<accession>A0A3Q1J540</accession>
<dbReference type="GeneTree" id="ENSGT01030000234613"/>
<name>A0A3Q1J540_ANATE</name>
<dbReference type="STRING" id="64144.ENSATEP00000025393"/>
<evidence type="ECO:0000256" key="2">
    <source>
        <dbReference type="SAM" id="MobiDB-lite"/>
    </source>
</evidence>
<feature type="compositionally biased region" description="Acidic residues" evidence="2">
    <location>
        <begin position="170"/>
        <end position="182"/>
    </location>
</feature>
<dbReference type="GO" id="GO:0051601">
    <property type="term" value="P:exocyst localization"/>
    <property type="evidence" value="ECO:0007669"/>
    <property type="project" value="TreeGrafter"/>
</dbReference>
<feature type="region of interest" description="Disordered" evidence="2">
    <location>
        <begin position="1"/>
        <end position="138"/>
    </location>
</feature>
<reference evidence="3" key="2">
    <citation type="submission" date="2025-08" db="UniProtKB">
        <authorList>
            <consortium name="Ensembl"/>
        </authorList>
    </citation>
    <scope>IDENTIFICATION</scope>
</reference>
<evidence type="ECO:0000313" key="3">
    <source>
        <dbReference type="Ensembl" id="ENSATEP00000025393.1"/>
    </source>
</evidence>
<dbReference type="AlphaFoldDB" id="A0A3Q1J540"/>
<dbReference type="PANTHER" id="PTHR21292:SF7">
    <property type="entry name" value="EXOCYST COMPLEX COMPONENT 3-LIKE 2"/>
    <property type="match status" value="1"/>
</dbReference>
<feature type="compositionally biased region" description="Low complexity" evidence="2">
    <location>
        <begin position="63"/>
        <end position="94"/>
    </location>
</feature>
<keyword evidence="4" id="KW-1185">Reference proteome</keyword>
<dbReference type="Gene3D" id="1.10.357.70">
    <property type="entry name" value="Exocyst complex component Sec6, C-terminal domain"/>
    <property type="match status" value="1"/>
</dbReference>
<dbReference type="GO" id="GO:0000145">
    <property type="term" value="C:exocyst"/>
    <property type="evidence" value="ECO:0007669"/>
    <property type="project" value="InterPro"/>
</dbReference>
<protein>
    <recommendedName>
        <fullName evidence="5">Exocyst complex component 3</fullName>
    </recommendedName>
</protein>